<dbReference type="InterPro" id="IPR025358">
    <property type="entry name" value="DUF4262"/>
</dbReference>
<evidence type="ECO:0000313" key="2">
    <source>
        <dbReference type="Proteomes" id="UP001432039"/>
    </source>
</evidence>
<protein>
    <submittedName>
        <fullName evidence="1">DUF4262 domain-containing protein</fullName>
    </submittedName>
</protein>
<sequence length="369" mass="40887">MTGIRMRFLGHPWERTTVSVDVGRREEVFIALFLRALEAVPELRAMPDDLDAYTVRWDGEGVSVYHPDVEQAIFRAEPETQRSAQRGARVRTRPPELWREERGHGFYPAGEVLAESPGLWATVLEPHEHRVVGHRYVSSWGEWYVVEVDDASGQAYGWSCLGGDRSQGRWGPIDLPALESFRPDSDLSQLVTRDLEFTPDVAANVLPEGRPHNSCEDTDCPVCPPDRMAEHVARLRGIIAEHGFAVQAVYADEGSAPYCYTVGLHESLGHEFVMAGLDVWAMQGVLHSVVERFAGSSGPVPGEVLDGLLANGVQLLMCPVQSLEPFAMLREVYGREAAVPYWQAVWPDRDGVFPTDASCSLSPGTQPLL</sequence>
<dbReference type="RefSeq" id="WP_328965592.1">
    <property type="nucleotide sequence ID" value="NZ_CP108090.1"/>
</dbReference>
<accession>A0ABZ1TNK6</accession>
<dbReference type="Pfam" id="PF14081">
    <property type="entry name" value="DUF4262"/>
    <property type="match status" value="1"/>
</dbReference>
<reference evidence="1" key="1">
    <citation type="submission" date="2022-10" db="EMBL/GenBank/DDBJ databases">
        <title>The complete genomes of actinobacterial strains from the NBC collection.</title>
        <authorList>
            <person name="Joergensen T.S."/>
            <person name="Alvarez Arevalo M."/>
            <person name="Sterndorff E.B."/>
            <person name="Faurdal D."/>
            <person name="Vuksanovic O."/>
            <person name="Mourched A.-S."/>
            <person name="Charusanti P."/>
            <person name="Shaw S."/>
            <person name="Blin K."/>
            <person name="Weber T."/>
        </authorList>
    </citation>
    <scope>NUCLEOTIDE SEQUENCE</scope>
    <source>
        <strain evidence="1">NBC_00248</strain>
    </source>
</reference>
<gene>
    <name evidence="1" type="ORF">OG517_41675</name>
</gene>
<proteinExistence type="predicted"/>
<keyword evidence="2" id="KW-1185">Reference proteome</keyword>
<organism evidence="1 2">
    <name type="scientific">Streptomyces virginiae</name>
    <name type="common">Streptomyces cinnamonensis</name>
    <dbReference type="NCBI Taxonomy" id="1961"/>
    <lineage>
        <taxon>Bacteria</taxon>
        <taxon>Bacillati</taxon>
        <taxon>Actinomycetota</taxon>
        <taxon>Actinomycetes</taxon>
        <taxon>Kitasatosporales</taxon>
        <taxon>Streptomycetaceae</taxon>
        <taxon>Streptomyces</taxon>
    </lineage>
</organism>
<dbReference type="Proteomes" id="UP001432039">
    <property type="component" value="Chromosome"/>
</dbReference>
<name>A0ABZ1TNK6_STRVG</name>
<evidence type="ECO:0000313" key="1">
    <source>
        <dbReference type="EMBL" id="WUQ17372.1"/>
    </source>
</evidence>
<dbReference type="EMBL" id="CP108090">
    <property type="protein sequence ID" value="WUQ17372.1"/>
    <property type="molecule type" value="Genomic_DNA"/>
</dbReference>